<dbReference type="Proteomes" id="UP000024942">
    <property type="component" value="Unassembled WGS sequence"/>
</dbReference>
<dbReference type="OrthoDB" id="9788263at2"/>
<protein>
    <submittedName>
        <fullName evidence="2">Metallo-beta-lactamase family protein</fullName>
    </submittedName>
</protein>
<feature type="domain" description="Metallo-beta-lactamase" evidence="1">
    <location>
        <begin position="38"/>
        <end position="208"/>
    </location>
</feature>
<organism evidence="2 3">
    <name type="scientific">Hyphomonas oceanitis SCH89</name>
    <dbReference type="NCBI Taxonomy" id="1280953"/>
    <lineage>
        <taxon>Bacteria</taxon>
        <taxon>Pseudomonadati</taxon>
        <taxon>Pseudomonadota</taxon>
        <taxon>Alphaproteobacteria</taxon>
        <taxon>Hyphomonadales</taxon>
        <taxon>Hyphomonadaceae</taxon>
        <taxon>Hyphomonas</taxon>
    </lineage>
</organism>
<sequence length="303" mass="32908">MAIPYVRGIEFEYGEVQQVSPLIRRVIANNPGPFTYVGTGVYIVGHGEVAVIDPGPMDETHFAALKKALEGETVTHVLVTHGHSDHSPLAMPMAEWAGCKTYAKNCGVPTAKGELGSADDLGFMPDVMVGDGDTFSGPGWTIDVIETPGHTCNHLCFALREENACLSGDHIMGWSTTVVAPPDGDMADYMDSLEKIRVKGFDTLWPTHGDPVRGKDFVNEFITEYAKHRRAREAAILEHLRNGQTSIPAMVEIMYADVEKRLHPAAAMSVLGHMIALIKTGVVVSPDAEPTVRSRFELVRTAA</sequence>
<evidence type="ECO:0000313" key="2">
    <source>
        <dbReference type="EMBL" id="KDA01464.1"/>
    </source>
</evidence>
<dbReference type="InterPro" id="IPR041516">
    <property type="entry name" value="LACTB2_WH"/>
</dbReference>
<dbReference type="SMART" id="SM00849">
    <property type="entry name" value="Lactamase_B"/>
    <property type="match status" value="1"/>
</dbReference>
<dbReference type="InterPro" id="IPR036866">
    <property type="entry name" value="RibonucZ/Hydroxyglut_hydro"/>
</dbReference>
<gene>
    <name evidence="2" type="ORF">HOC_15407</name>
</gene>
<keyword evidence="3" id="KW-1185">Reference proteome</keyword>
<dbReference type="AlphaFoldDB" id="A0A059G423"/>
<dbReference type="STRING" id="1280953.HOC_15407"/>
<evidence type="ECO:0000313" key="3">
    <source>
        <dbReference type="Proteomes" id="UP000024942"/>
    </source>
</evidence>
<dbReference type="InterPro" id="IPR001279">
    <property type="entry name" value="Metallo-B-lactamas"/>
</dbReference>
<comment type="caution">
    <text evidence="2">The sequence shown here is derived from an EMBL/GenBank/DDBJ whole genome shotgun (WGS) entry which is preliminary data.</text>
</comment>
<dbReference type="Pfam" id="PF17778">
    <property type="entry name" value="WHD_BLACT"/>
    <property type="match status" value="1"/>
</dbReference>
<dbReference type="CDD" id="cd16278">
    <property type="entry name" value="metallo-hydrolase-like_MBL-fold"/>
    <property type="match status" value="1"/>
</dbReference>
<evidence type="ECO:0000259" key="1">
    <source>
        <dbReference type="SMART" id="SM00849"/>
    </source>
</evidence>
<accession>A0A059G423</accession>
<proteinExistence type="predicted"/>
<dbReference type="PANTHER" id="PTHR23131">
    <property type="entry name" value="ENDORIBONUCLEASE LACTB2"/>
    <property type="match status" value="1"/>
</dbReference>
<dbReference type="EMBL" id="ARYL01000027">
    <property type="protein sequence ID" value="KDA01464.1"/>
    <property type="molecule type" value="Genomic_DNA"/>
</dbReference>
<dbReference type="PATRIC" id="fig|1280953.3.peg.3096"/>
<dbReference type="InterPro" id="IPR036388">
    <property type="entry name" value="WH-like_DNA-bd_sf"/>
</dbReference>
<dbReference type="eggNOG" id="COG0491">
    <property type="taxonomic scope" value="Bacteria"/>
</dbReference>
<dbReference type="RefSeq" id="WP_035540170.1">
    <property type="nucleotide sequence ID" value="NZ_ARYL01000027.1"/>
</dbReference>
<dbReference type="Gene3D" id="3.60.15.10">
    <property type="entry name" value="Ribonuclease Z/Hydroxyacylglutathione hydrolase-like"/>
    <property type="match status" value="1"/>
</dbReference>
<reference evidence="2 3" key="1">
    <citation type="journal article" date="2014" name="Antonie Van Leeuwenhoek">
        <title>Hyphomonas beringensis sp. nov. and Hyphomonas chukchiensis sp. nov., isolated from surface seawater of the Bering Sea and Chukchi Sea.</title>
        <authorList>
            <person name="Li C."/>
            <person name="Lai Q."/>
            <person name="Li G."/>
            <person name="Dong C."/>
            <person name="Wang J."/>
            <person name="Liao Y."/>
            <person name="Shao Z."/>
        </authorList>
    </citation>
    <scope>NUCLEOTIDE SEQUENCE [LARGE SCALE GENOMIC DNA]</scope>
    <source>
        <strain evidence="2 3">SCH89</strain>
    </source>
</reference>
<dbReference type="Pfam" id="PF00753">
    <property type="entry name" value="Lactamase_B"/>
    <property type="match status" value="1"/>
</dbReference>
<dbReference type="SUPFAM" id="SSF56281">
    <property type="entry name" value="Metallo-hydrolase/oxidoreductase"/>
    <property type="match status" value="1"/>
</dbReference>
<dbReference type="InterPro" id="IPR050662">
    <property type="entry name" value="Sec-metab_biosynth-thioest"/>
</dbReference>
<name>A0A059G423_9PROT</name>
<dbReference type="Gene3D" id="1.10.10.10">
    <property type="entry name" value="Winged helix-like DNA-binding domain superfamily/Winged helix DNA-binding domain"/>
    <property type="match status" value="1"/>
</dbReference>
<dbReference type="PANTHER" id="PTHR23131:SF0">
    <property type="entry name" value="ENDORIBONUCLEASE LACTB2"/>
    <property type="match status" value="1"/>
</dbReference>